<dbReference type="Pfam" id="PF00284">
    <property type="entry name" value="Cytochrom_B559a"/>
    <property type="match status" value="1"/>
</dbReference>
<evidence type="ECO:0000256" key="7">
    <source>
        <dbReference type="ARBA" id="ARBA00022982"/>
    </source>
</evidence>
<evidence type="ECO:0000259" key="15">
    <source>
        <dbReference type="Pfam" id="PF00284"/>
    </source>
</evidence>
<dbReference type="GO" id="GO:0005506">
    <property type="term" value="F:iron ion binding"/>
    <property type="evidence" value="ECO:0007669"/>
    <property type="project" value="UniProtKB-UniRule"/>
</dbReference>
<evidence type="ECO:0000313" key="16">
    <source>
        <dbReference type="EMBL" id="KKZ10906.1"/>
    </source>
</evidence>
<protein>
    <recommendedName>
        <fullName evidence="12">Cytochrome b559 subunit alpha</fullName>
    </recommendedName>
    <alternativeName>
        <fullName evidence="12">PSII reaction center subunit V</fullName>
    </alternativeName>
</protein>
<dbReference type="NCBIfam" id="TIGR01332">
    <property type="entry name" value="cyt_b559_alpha"/>
    <property type="match status" value="1"/>
</dbReference>
<feature type="binding site" description="axial binding residue" evidence="12">
    <location>
        <position position="24"/>
    </location>
    <ligand>
        <name>heme</name>
        <dbReference type="ChEBI" id="CHEBI:30413"/>
        <note>ligand shared with beta subunit</note>
    </ligand>
    <ligandPart>
        <name>Fe</name>
        <dbReference type="ChEBI" id="CHEBI:18248"/>
    </ligandPart>
</feature>
<keyword evidence="12" id="KW-0793">Thylakoid</keyword>
<reference evidence="16 17" key="1">
    <citation type="submission" date="2015-01" db="EMBL/GenBank/DDBJ databases">
        <title>Lifestyle Evolution in Cyanobacterial Symbionts of Sponges.</title>
        <authorList>
            <person name="Burgsdorf I."/>
            <person name="Slaby B.M."/>
            <person name="Handley K.M."/>
            <person name="Haber M."/>
            <person name="Blom J."/>
            <person name="Marshall C.W."/>
            <person name="Gilbert J.A."/>
            <person name="Hentschel U."/>
            <person name="Steindler L."/>
        </authorList>
    </citation>
    <scope>NUCLEOTIDE SEQUENCE [LARGE SCALE GENOMIC DNA]</scope>
    <source>
        <strain evidence="16">SP3</strain>
    </source>
</reference>
<keyword evidence="5 12" id="KW-0812">Transmembrane</keyword>
<evidence type="ECO:0000256" key="1">
    <source>
        <dbReference type="ARBA" id="ARBA00004370"/>
    </source>
</evidence>
<comment type="function">
    <text evidence="12">This b-type cytochrome is tightly associated with the reaction center of photosystem II (PSII). PSII is a light-driven water:plastoquinone oxidoreductase that uses light energy to abstract electrons from H(2)O, generating O(2) and a proton gradient subsequently used for ATP formation. It consists of a core antenna complex that captures photons, and an electron transfer chain that converts photonic excitation into a charge separation.</text>
</comment>
<keyword evidence="9 12" id="KW-0408">Iron</keyword>
<feature type="domain" description="Photosystem II cytochrome b559 N-terminal" evidence="14">
    <location>
        <begin position="7"/>
        <end position="35"/>
    </location>
</feature>
<evidence type="ECO:0000256" key="11">
    <source>
        <dbReference type="ARBA" id="ARBA00023276"/>
    </source>
</evidence>
<dbReference type="GO" id="GO:0031676">
    <property type="term" value="C:plasma membrane-derived thylakoid membrane"/>
    <property type="evidence" value="ECO:0007669"/>
    <property type="project" value="UniProtKB-SubCell"/>
</dbReference>
<dbReference type="Proteomes" id="UP000035067">
    <property type="component" value="Unassembled WGS sequence"/>
</dbReference>
<dbReference type="EMBL" id="JXQG01000072">
    <property type="protein sequence ID" value="KKZ10906.1"/>
    <property type="molecule type" value="Genomic_DNA"/>
</dbReference>
<evidence type="ECO:0000256" key="9">
    <source>
        <dbReference type="ARBA" id="ARBA00023004"/>
    </source>
</evidence>
<comment type="caution">
    <text evidence="16">The sequence shown here is derived from an EMBL/GenBank/DDBJ whole genome shotgun (WGS) entry which is preliminary data.</text>
</comment>
<evidence type="ECO:0000259" key="14">
    <source>
        <dbReference type="Pfam" id="PF00283"/>
    </source>
</evidence>
<dbReference type="Pfam" id="PF00283">
    <property type="entry name" value="Cytochrom_B559"/>
    <property type="match status" value="1"/>
</dbReference>
<dbReference type="GO" id="GO:0009055">
    <property type="term" value="F:electron transfer activity"/>
    <property type="evidence" value="ECO:0007669"/>
    <property type="project" value="UniProtKB-UniRule"/>
</dbReference>
<keyword evidence="8 12" id="KW-1133">Transmembrane helix</keyword>
<evidence type="ECO:0000256" key="2">
    <source>
        <dbReference type="ARBA" id="ARBA00022448"/>
    </source>
</evidence>
<keyword evidence="11 12" id="KW-0604">Photosystem II</keyword>
<dbReference type="InterPro" id="IPR006217">
    <property type="entry name" value="PSII_cyt_b559_asu"/>
</dbReference>
<evidence type="ECO:0000256" key="4">
    <source>
        <dbReference type="ARBA" id="ARBA00022617"/>
    </source>
</evidence>
<dbReference type="PANTHER" id="PTHR33391:SF9">
    <property type="entry name" value="CYTOCHROME B559 SUBUNIT BETA-RELATED"/>
    <property type="match status" value="1"/>
</dbReference>
<name>A0A0G2HKD1_9SYNE</name>
<evidence type="ECO:0000256" key="12">
    <source>
        <dbReference type="HAMAP-Rule" id="MF_00642"/>
    </source>
</evidence>
<keyword evidence="7 12" id="KW-0249">Electron transport</keyword>
<evidence type="ECO:0000256" key="6">
    <source>
        <dbReference type="ARBA" id="ARBA00022723"/>
    </source>
</evidence>
<keyword evidence="10 12" id="KW-0472">Membrane</keyword>
<dbReference type="HAMAP" id="MF_00642">
    <property type="entry name" value="PSII_PsbE"/>
    <property type="match status" value="1"/>
</dbReference>
<dbReference type="PATRIC" id="fig|1604020.3.peg.1998"/>
<keyword evidence="4 12" id="KW-0349">Heme</keyword>
<dbReference type="PIRSF" id="PIRSF000036">
    <property type="entry name" value="PsbE"/>
    <property type="match status" value="1"/>
</dbReference>
<keyword evidence="2 12" id="KW-0813">Transport</keyword>
<evidence type="ECO:0000256" key="13">
    <source>
        <dbReference type="SAM" id="Phobius"/>
    </source>
</evidence>
<dbReference type="AlphaFoldDB" id="A0A0G2HKD1"/>
<proteinExistence type="inferred from homology"/>
<dbReference type="InterPro" id="IPR013081">
    <property type="entry name" value="PSII_cyt_b559_N"/>
</dbReference>
<evidence type="ECO:0000256" key="5">
    <source>
        <dbReference type="ARBA" id="ARBA00022692"/>
    </source>
</evidence>
<dbReference type="InterPro" id="IPR013082">
    <property type="entry name" value="PSII_cytb559_asu_lum"/>
</dbReference>
<sequence>MAAGSTGERPFFEIVTSVRYWVIHAVTLPSIFLAGFLFVSTGLAYDAFGTPRPNEYYLSAEVRPPVVSDRYDSKLQIDERLSTPTP</sequence>
<accession>A0A0G2HKD1</accession>
<comment type="cofactor">
    <cofactor evidence="12">
        <name>heme b</name>
        <dbReference type="ChEBI" id="CHEBI:60344"/>
    </cofactor>
    <text evidence="12">With its partner (PsbF) binds heme. PSII binds additional chlorophylls, carotenoids and specific lipids.</text>
</comment>
<evidence type="ECO:0000256" key="8">
    <source>
        <dbReference type="ARBA" id="ARBA00022989"/>
    </source>
</evidence>
<dbReference type="PANTHER" id="PTHR33391">
    <property type="entry name" value="CYTOCHROME B559 SUBUNIT BETA-RELATED"/>
    <property type="match status" value="1"/>
</dbReference>
<keyword evidence="6 12" id="KW-0479">Metal-binding</keyword>
<evidence type="ECO:0000313" key="17">
    <source>
        <dbReference type="Proteomes" id="UP000035067"/>
    </source>
</evidence>
<dbReference type="GO" id="GO:0009767">
    <property type="term" value="P:photosynthetic electron transport chain"/>
    <property type="evidence" value="ECO:0007669"/>
    <property type="project" value="InterPro"/>
</dbReference>
<dbReference type="GO" id="GO:0020037">
    <property type="term" value="F:heme binding"/>
    <property type="evidence" value="ECO:0007669"/>
    <property type="project" value="InterPro"/>
</dbReference>
<comment type="subunit">
    <text evidence="12">Heterodimer of an alpha subunit and beta subunit. PSII is composed of 1 copy each of membrane proteins PsbA, PsbB, PsbC, PsbD, PsbE, PsbF, PsbH, PsbI, PsbJ, PsbK, PsbL, PsbM, PsbT, PsbX, PsbY, PsbZ, Psb30/Ycf12, peripheral proteins PsbO, CyanoQ (PsbQ), PsbU, PsbV and a large number of cofactors. It forms dimeric complexes.</text>
</comment>
<dbReference type="Gene3D" id="1.20.5.860">
    <property type="entry name" value="Photosystem II cytochrome b559, alpha subunit"/>
    <property type="match status" value="1"/>
</dbReference>
<feature type="transmembrane region" description="Helical" evidence="13">
    <location>
        <begin position="20"/>
        <end position="45"/>
    </location>
</feature>
<comment type="similarity">
    <text evidence="12">Belongs to the PsbE/PsbF family.</text>
</comment>
<dbReference type="GO" id="GO:0009523">
    <property type="term" value="C:photosystem II"/>
    <property type="evidence" value="ECO:0007669"/>
    <property type="project" value="UniProtKB-KW"/>
</dbReference>
<feature type="domain" description="Photosystem II cytochrome b559 alpha subunit lumenal region" evidence="15">
    <location>
        <begin position="43"/>
        <end position="80"/>
    </location>
</feature>
<organism evidence="16 17">
    <name type="scientific">Candidatus Synechococcus spongiarum SP3</name>
    <dbReference type="NCBI Taxonomy" id="1604020"/>
    <lineage>
        <taxon>Bacteria</taxon>
        <taxon>Bacillati</taxon>
        <taxon>Cyanobacteriota</taxon>
        <taxon>Cyanophyceae</taxon>
        <taxon>Synechococcales</taxon>
        <taxon>Synechococcaceae</taxon>
        <taxon>Synechococcus</taxon>
    </lineage>
</organism>
<evidence type="ECO:0000256" key="3">
    <source>
        <dbReference type="ARBA" id="ARBA00022531"/>
    </source>
</evidence>
<comment type="subcellular location">
    <subcellularLocation>
        <location evidence="12">Cellular thylakoid membrane</location>
        <topology evidence="12">Single-pass membrane protein</topology>
    </subcellularLocation>
    <subcellularLocation>
        <location evidence="1">Membrane</location>
    </subcellularLocation>
</comment>
<dbReference type="SUPFAM" id="SSF161045">
    <property type="entry name" value="Cytochrome b559 subunits"/>
    <property type="match status" value="1"/>
</dbReference>
<gene>
    <name evidence="12 16" type="primary">psbE</name>
    <name evidence="16" type="ORF">TE42_09220</name>
</gene>
<dbReference type="InterPro" id="IPR037025">
    <property type="entry name" value="PSII_cyt_b559_asu_sf"/>
</dbReference>
<keyword evidence="3 12" id="KW-0602">Photosynthesis</keyword>
<evidence type="ECO:0000256" key="10">
    <source>
        <dbReference type="ARBA" id="ARBA00023136"/>
    </source>
</evidence>